<organism evidence="5 6">
    <name type="scientific">Shimazuella alba</name>
    <dbReference type="NCBI Taxonomy" id="2690964"/>
    <lineage>
        <taxon>Bacteria</taxon>
        <taxon>Bacillati</taxon>
        <taxon>Bacillota</taxon>
        <taxon>Bacilli</taxon>
        <taxon>Bacillales</taxon>
        <taxon>Thermoactinomycetaceae</taxon>
        <taxon>Shimazuella</taxon>
    </lineage>
</organism>
<comment type="caution">
    <text evidence="5">The sequence shown here is derived from an EMBL/GenBank/DDBJ whole genome shotgun (WGS) entry which is preliminary data.</text>
</comment>
<dbReference type="InterPro" id="IPR038109">
    <property type="entry name" value="DNA_bind_recomb_sf"/>
</dbReference>
<gene>
    <name evidence="5" type="ORF">GSM42_20210</name>
</gene>
<name>A0A6I4W6R7_9BACL</name>
<evidence type="ECO:0000259" key="4">
    <source>
        <dbReference type="Pfam" id="PF13408"/>
    </source>
</evidence>
<accession>A0A6I4W6R7</accession>
<sequence length="273" mass="32306">TKVPAIIDKVLFESAQRQKEKNTTNKGNNRFSYLLKGMIRCGHCGRIWSGTTYSGRMNKKTRKKERYRCYRCPNKNPRKFGAEVEKCPTKTLRAEVIEEYIWNLIIRSIVDKDEIVIQLKEASNRHDQRLIDTIEIIKKRITEKEKERDKVKIMFTREVITEDEMFLDLSKVNKDIENLQAELQKLERHLEAQQQNKEEKERVKLVIDFLGRLVEKETDIPFEKKRYIIQSLIDEIILTFSEDQTNCEVICIGHLDTLLGRIDIVSHSQHEEI</sequence>
<evidence type="ECO:0000256" key="2">
    <source>
        <dbReference type="ARBA" id="ARBA00023172"/>
    </source>
</evidence>
<dbReference type="GO" id="GO:0000150">
    <property type="term" value="F:DNA strand exchange activity"/>
    <property type="evidence" value="ECO:0007669"/>
    <property type="project" value="TreeGrafter"/>
</dbReference>
<feature type="non-terminal residue" evidence="5">
    <location>
        <position position="1"/>
    </location>
</feature>
<keyword evidence="1" id="KW-0238">DNA-binding</keyword>
<evidence type="ECO:0000256" key="3">
    <source>
        <dbReference type="SAM" id="Coils"/>
    </source>
</evidence>
<reference evidence="5 6" key="1">
    <citation type="submission" date="2019-12" db="EMBL/GenBank/DDBJ databases">
        <title>Whole-genome analyses of novel actinobacteria.</title>
        <authorList>
            <person name="Sahin N."/>
            <person name="Saygin H."/>
        </authorList>
    </citation>
    <scope>NUCLEOTIDE SEQUENCE [LARGE SCALE GENOMIC DNA]</scope>
    <source>
        <strain evidence="5 6">KC615</strain>
    </source>
</reference>
<evidence type="ECO:0000313" key="6">
    <source>
        <dbReference type="Proteomes" id="UP000430692"/>
    </source>
</evidence>
<keyword evidence="2" id="KW-0233">DNA recombination</keyword>
<dbReference type="Gene3D" id="3.90.1750.20">
    <property type="entry name" value="Putative Large Serine Recombinase, Chain B, Domain 2"/>
    <property type="match status" value="1"/>
</dbReference>
<dbReference type="PANTHER" id="PTHR30461">
    <property type="entry name" value="DNA-INVERTASE FROM LAMBDOID PROPHAGE"/>
    <property type="match status" value="1"/>
</dbReference>
<dbReference type="Proteomes" id="UP000430692">
    <property type="component" value="Unassembled WGS sequence"/>
</dbReference>
<dbReference type="EMBL" id="WUUL01000029">
    <property type="protein sequence ID" value="MXQ56002.1"/>
    <property type="molecule type" value="Genomic_DNA"/>
</dbReference>
<keyword evidence="6" id="KW-1185">Reference proteome</keyword>
<dbReference type="GO" id="GO:0003677">
    <property type="term" value="F:DNA binding"/>
    <property type="evidence" value="ECO:0007669"/>
    <property type="project" value="UniProtKB-KW"/>
</dbReference>
<dbReference type="InterPro" id="IPR050639">
    <property type="entry name" value="SSR_resolvase"/>
</dbReference>
<evidence type="ECO:0000313" key="5">
    <source>
        <dbReference type="EMBL" id="MXQ56002.1"/>
    </source>
</evidence>
<proteinExistence type="predicted"/>
<feature type="domain" description="Recombinase zinc beta ribbon" evidence="4">
    <location>
        <begin position="34"/>
        <end position="105"/>
    </location>
</feature>
<dbReference type="AlphaFoldDB" id="A0A6I4W6R7"/>
<protein>
    <submittedName>
        <fullName evidence="5">Recombinase family protein</fullName>
    </submittedName>
</protein>
<dbReference type="Pfam" id="PF13408">
    <property type="entry name" value="Zn_ribbon_recom"/>
    <property type="match status" value="1"/>
</dbReference>
<keyword evidence="3" id="KW-0175">Coiled coil</keyword>
<dbReference type="RefSeq" id="WP_202405012.1">
    <property type="nucleotide sequence ID" value="NZ_WUUL01000029.1"/>
</dbReference>
<feature type="coiled-coil region" evidence="3">
    <location>
        <begin position="169"/>
        <end position="203"/>
    </location>
</feature>
<evidence type="ECO:0000256" key="1">
    <source>
        <dbReference type="ARBA" id="ARBA00023125"/>
    </source>
</evidence>
<dbReference type="InterPro" id="IPR025827">
    <property type="entry name" value="Zn_ribbon_recom_dom"/>
</dbReference>
<dbReference type="PANTHER" id="PTHR30461:SF2">
    <property type="entry name" value="SERINE RECOMBINASE PINE-RELATED"/>
    <property type="match status" value="1"/>
</dbReference>